<dbReference type="InterPro" id="IPR036165">
    <property type="entry name" value="YefM-like_sf"/>
</dbReference>
<dbReference type="NCBIfam" id="TIGR01552">
    <property type="entry name" value="phd_fam"/>
    <property type="match status" value="1"/>
</dbReference>
<comment type="similarity">
    <text evidence="1 2">Belongs to the phD/YefM antitoxin family.</text>
</comment>
<protein>
    <recommendedName>
        <fullName evidence="2">Antitoxin</fullName>
    </recommendedName>
</protein>
<evidence type="ECO:0000313" key="3">
    <source>
        <dbReference type="EMBL" id="MEZ3180332.1"/>
    </source>
</evidence>
<sequence>MTATPTEHRAKIAEARNVLGEVISRARYANEPTVLINRGKEAAVIVSYEDYATLRELRGYLKELEAGTTPDLVNKARMLGEALAVARRRALDSD</sequence>
<proteinExistence type="inferred from homology"/>
<dbReference type="EMBL" id="JAHWZY010000016">
    <property type="protein sequence ID" value="MEZ3180332.1"/>
    <property type="molecule type" value="Genomic_DNA"/>
</dbReference>
<evidence type="ECO:0000313" key="4">
    <source>
        <dbReference type="Proteomes" id="UP001567537"/>
    </source>
</evidence>
<dbReference type="RefSeq" id="WP_371238881.1">
    <property type="nucleotide sequence ID" value="NZ_JAHWZY010000016.1"/>
</dbReference>
<evidence type="ECO:0000256" key="1">
    <source>
        <dbReference type="ARBA" id="ARBA00009981"/>
    </source>
</evidence>
<dbReference type="SUPFAM" id="SSF143120">
    <property type="entry name" value="YefM-like"/>
    <property type="match status" value="1"/>
</dbReference>
<comment type="function">
    <text evidence="2">Antitoxin component of a type II toxin-antitoxin (TA) system.</text>
</comment>
<dbReference type="InterPro" id="IPR006442">
    <property type="entry name" value="Antitoxin_Phd/YefM"/>
</dbReference>
<evidence type="ECO:0000256" key="2">
    <source>
        <dbReference type="RuleBase" id="RU362080"/>
    </source>
</evidence>
<dbReference type="Proteomes" id="UP001567537">
    <property type="component" value="Unassembled WGS sequence"/>
</dbReference>
<comment type="caution">
    <text evidence="3">The sequence shown here is derived from an EMBL/GenBank/DDBJ whole genome shotgun (WGS) entry which is preliminary data.</text>
</comment>
<dbReference type="Pfam" id="PF02604">
    <property type="entry name" value="PhdYeFM_antitox"/>
    <property type="match status" value="1"/>
</dbReference>
<dbReference type="Gene3D" id="3.40.1620.10">
    <property type="entry name" value="YefM-like domain"/>
    <property type="match status" value="1"/>
</dbReference>
<reference evidence="3 4" key="1">
    <citation type="journal article" date="2021" name="Res Sq">
        <title>Streptomyces Pimoensis sp. nov., Isolated From the Taklimakan Desert in Xinjiang, China.</title>
        <authorList>
            <person name="Zhang P."/>
            <person name="Luo X."/>
            <person name="Luo X."/>
            <person name="Liu Z."/>
            <person name="Xia Z."/>
            <person name="Wan C."/>
            <person name="zhang L."/>
        </authorList>
    </citation>
    <scope>NUCLEOTIDE SEQUENCE [LARGE SCALE GENOMIC DNA]</scope>
    <source>
        <strain evidence="3 4">TRM75549</strain>
    </source>
</reference>
<keyword evidence="4" id="KW-1185">Reference proteome</keyword>
<gene>
    <name evidence="3" type="ORF">KYY02_17055</name>
</gene>
<name>A0ABV4J087_9ACTN</name>
<accession>A0ABV4J087</accession>
<organism evidence="3 4">
    <name type="scientific">Streptomyces pimonensis</name>
    <dbReference type="NCBI Taxonomy" id="2860288"/>
    <lineage>
        <taxon>Bacteria</taxon>
        <taxon>Bacillati</taxon>
        <taxon>Actinomycetota</taxon>
        <taxon>Actinomycetes</taxon>
        <taxon>Kitasatosporales</taxon>
        <taxon>Streptomycetaceae</taxon>
        <taxon>Streptomyces</taxon>
    </lineage>
</organism>